<evidence type="ECO:0000256" key="2">
    <source>
        <dbReference type="SAM" id="SignalP"/>
    </source>
</evidence>
<sequence>MADPSSQTGLLRSLLLCFVLVSKLSQSVSVVVVFNGVSERKNSTVLLVGDTIIFRHHNLFIFKNQRAFNACNFTLAALLPKSNSKNYTAWHAVRKGFFYFSFSDGSNNTACLKGQKLAIEVTPSPPGRPAPSPGGSPPFLAGVGIAPSSPWARGKAGSPASAPVGAAKNDGPVMVPEEGGGQTPFIKSNPAVPLPTGEVDSATICTLPTSGHPQERAAGALTVQRAFFSAIFWMIIS</sequence>
<feature type="signal peptide" evidence="2">
    <location>
        <begin position="1"/>
        <end position="29"/>
    </location>
</feature>
<keyword evidence="4" id="KW-1185">Reference proteome</keyword>
<keyword evidence="2" id="KW-0732">Signal</keyword>
<dbReference type="Gene3D" id="2.60.40.420">
    <property type="entry name" value="Cupredoxins - blue copper proteins"/>
    <property type="match status" value="1"/>
</dbReference>
<evidence type="ECO:0000256" key="1">
    <source>
        <dbReference type="SAM" id="MobiDB-lite"/>
    </source>
</evidence>
<gene>
    <name evidence="3" type="ORF">CCAM_LOCUS42076</name>
</gene>
<dbReference type="Proteomes" id="UP000595140">
    <property type="component" value="Unassembled WGS sequence"/>
</dbReference>
<dbReference type="SUPFAM" id="SSF49503">
    <property type="entry name" value="Cupredoxins"/>
    <property type="match status" value="1"/>
</dbReference>
<dbReference type="OrthoDB" id="10259572at2759"/>
<dbReference type="AlphaFoldDB" id="A0A484NGP2"/>
<proteinExistence type="predicted"/>
<dbReference type="PANTHER" id="PTHR34662">
    <property type="entry name" value="OS04G0422700 PROTEIN"/>
    <property type="match status" value="1"/>
</dbReference>
<dbReference type="InterPro" id="IPR008972">
    <property type="entry name" value="Cupredoxin"/>
</dbReference>
<evidence type="ECO:0008006" key="5">
    <source>
        <dbReference type="Google" id="ProtNLM"/>
    </source>
</evidence>
<accession>A0A484NGP2</accession>
<reference evidence="3 4" key="1">
    <citation type="submission" date="2018-04" db="EMBL/GenBank/DDBJ databases">
        <authorList>
            <person name="Vogel A."/>
        </authorList>
    </citation>
    <scope>NUCLEOTIDE SEQUENCE [LARGE SCALE GENOMIC DNA]</scope>
</reference>
<evidence type="ECO:0000313" key="4">
    <source>
        <dbReference type="Proteomes" id="UP000595140"/>
    </source>
</evidence>
<evidence type="ECO:0000313" key="3">
    <source>
        <dbReference type="EMBL" id="VFR00301.1"/>
    </source>
</evidence>
<name>A0A484NGP2_9ASTE</name>
<dbReference type="EMBL" id="OOIL02006685">
    <property type="protein sequence ID" value="VFR00301.1"/>
    <property type="molecule type" value="Genomic_DNA"/>
</dbReference>
<feature type="chain" id="PRO_5019812915" description="Phytocyanin domain-containing protein" evidence="2">
    <location>
        <begin position="30"/>
        <end position="237"/>
    </location>
</feature>
<feature type="region of interest" description="Disordered" evidence="1">
    <location>
        <begin position="150"/>
        <end position="171"/>
    </location>
</feature>
<feature type="compositionally biased region" description="Low complexity" evidence="1">
    <location>
        <begin position="155"/>
        <end position="168"/>
    </location>
</feature>
<dbReference type="PANTHER" id="PTHR34662:SF3">
    <property type="entry name" value="OS04G0422700 PROTEIN"/>
    <property type="match status" value="1"/>
</dbReference>
<organism evidence="3 4">
    <name type="scientific">Cuscuta campestris</name>
    <dbReference type="NCBI Taxonomy" id="132261"/>
    <lineage>
        <taxon>Eukaryota</taxon>
        <taxon>Viridiplantae</taxon>
        <taxon>Streptophyta</taxon>
        <taxon>Embryophyta</taxon>
        <taxon>Tracheophyta</taxon>
        <taxon>Spermatophyta</taxon>
        <taxon>Magnoliopsida</taxon>
        <taxon>eudicotyledons</taxon>
        <taxon>Gunneridae</taxon>
        <taxon>Pentapetalae</taxon>
        <taxon>asterids</taxon>
        <taxon>lamiids</taxon>
        <taxon>Solanales</taxon>
        <taxon>Convolvulaceae</taxon>
        <taxon>Cuscuteae</taxon>
        <taxon>Cuscuta</taxon>
        <taxon>Cuscuta subgen. Grammica</taxon>
        <taxon>Cuscuta sect. Cleistogrammica</taxon>
    </lineage>
</organism>
<protein>
    <recommendedName>
        <fullName evidence="5">Phytocyanin domain-containing protein</fullName>
    </recommendedName>
</protein>